<reference evidence="4" key="1">
    <citation type="submission" date="2011-10" db="EMBL/GenBank/DDBJ databases">
        <authorList>
            <consortium name="Soft-shell Turtle Genome Consortium"/>
        </authorList>
    </citation>
    <scope>NUCLEOTIDE SEQUENCE [LARGE SCALE GENOMIC DNA]</scope>
    <source>
        <strain evidence="4">Daiwa-1</strain>
    </source>
</reference>
<keyword evidence="4" id="KW-1185">Reference proteome</keyword>
<feature type="signal peptide" evidence="1">
    <location>
        <begin position="1"/>
        <end position="29"/>
    </location>
</feature>
<reference evidence="4" key="2">
    <citation type="journal article" date="2013" name="Nat. Genet.">
        <title>The draft genomes of soft-shell turtle and green sea turtle yield insights into the development and evolution of the turtle-specific body plan.</title>
        <authorList>
            <person name="Wang Z."/>
            <person name="Pascual-Anaya J."/>
            <person name="Zadissa A."/>
            <person name="Li W."/>
            <person name="Niimura Y."/>
            <person name="Huang Z."/>
            <person name="Li C."/>
            <person name="White S."/>
            <person name="Xiong Z."/>
            <person name="Fang D."/>
            <person name="Wang B."/>
            <person name="Ming Y."/>
            <person name="Chen Y."/>
            <person name="Zheng Y."/>
            <person name="Kuraku S."/>
            <person name="Pignatelli M."/>
            <person name="Herrero J."/>
            <person name="Beal K."/>
            <person name="Nozawa M."/>
            <person name="Li Q."/>
            <person name="Wang J."/>
            <person name="Zhang H."/>
            <person name="Yu L."/>
            <person name="Shigenobu S."/>
            <person name="Wang J."/>
            <person name="Liu J."/>
            <person name="Flicek P."/>
            <person name="Searle S."/>
            <person name="Wang J."/>
            <person name="Kuratani S."/>
            <person name="Yin Y."/>
            <person name="Aken B."/>
            <person name="Zhang G."/>
            <person name="Irie N."/>
        </authorList>
    </citation>
    <scope>NUCLEOTIDE SEQUENCE [LARGE SCALE GENOMIC DNA]</scope>
    <source>
        <strain evidence="4">Daiwa-1</strain>
    </source>
</reference>
<dbReference type="AlphaFoldDB" id="K7GCP9"/>
<organism evidence="3 4">
    <name type="scientific">Pelodiscus sinensis</name>
    <name type="common">Chinese softshell turtle</name>
    <name type="synonym">Trionyx sinensis</name>
    <dbReference type="NCBI Taxonomy" id="13735"/>
    <lineage>
        <taxon>Eukaryota</taxon>
        <taxon>Metazoa</taxon>
        <taxon>Chordata</taxon>
        <taxon>Craniata</taxon>
        <taxon>Vertebrata</taxon>
        <taxon>Euteleostomi</taxon>
        <taxon>Archelosauria</taxon>
        <taxon>Testudinata</taxon>
        <taxon>Testudines</taxon>
        <taxon>Cryptodira</taxon>
        <taxon>Trionychia</taxon>
        <taxon>Trionychidae</taxon>
        <taxon>Pelodiscus</taxon>
    </lineage>
</organism>
<dbReference type="RefSeq" id="XP_006110367.1">
    <property type="nucleotide sequence ID" value="XM_006110305.3"/>
</dbReference>
<evidence type="ECO:0000256" key="1">
    <source>
        <dbReference type="SAM" id="SignalP"/>
    </source>
</evidence>
<reference evidence="3" key="4">
    <citation type="submission" date="2025-09" db="UniProtKB">
        <authorList>
            <consortium name="Ensembl"/>
        </authorList>
    </citation>
    <scope>IDENTIFICATION</scope>
</reference>
<proteinExistence type="predicted"/>
<dbReference type="eggNOG" id="ENOG502RMNQ">
    <property type="taxonomic scope" value="Eukaryota"/>
</dbReference>
<dbReference type="GO" id="GO:0015889">
    <property type="term" value="P:cobalamin transport"/>
    <property type="evidence" value="ECO:0007669"/>
    <property type="project" value="TreeGrafter"/>
</dbReference>
<dbReference type="HOGENOM" id="CLU_1776880_0_0_1"/>
<evidence type="ECO:0000313" key="4">
    <source>
        <dbReference type="Proteomes" id="UP000007267"/>
    </source>
</evidence>
<evidence type="ECO:0000259" key="2">
    <source>
        <dbReference type="Pfam" id="PF14478"/>
    </source>
</evidence>
<dbReference type="OrthoDB" id="6343110at2759"/>
<protein>
    <submittedName>
        <fullName evidence="3">Transcobalamin-1-like</fullName>
    </submittedName>
</protein>
<dbReference type="Ensembl" id="ENSPSIT00000018144.1">
    <property type="protein sequence ID" value="ENSPSIP00000018060.1"/>
    <property type="gene ID" value="ENSPSIG00000016066.1"/>
</dbReference>
<dbReference type="InterPro" id="IPR051588">
    <property type="entry name" value="Cobalamin_Transport"/>
</dbReference>
<name>K7GCP9_PELSI</name>
<dbReference type="PANTHER" id="PTHR10559:SF13">
    <property type="entry name" value="TRANSCOBALAMIN-1"/>
    <property type="match status" value="1"/>
</dbReference>
<feature type="chain" id="PRO_5003902826" evidence="1">
    <location>
        <begin position="30"/>
        <end position="146"/>
    </location>
</feature>
<reference evidence="3" key="3">
    <citation type="submission" date="2025-08" db="UniProtKB">
        <authorList>
            <consortium name="Ensembl"/>
        </authorList>
    </citation>
    <scope>IDENTIFICATION</scope>
</reference>
<dbReference type="GO" id="GO:0031419">
    <property type="term" value="F:cobalamin binding"/>
    <property type="evidence" value="ECO:0007669"/>
    <property type="project" value="TreeGrafter"/>
</dbReference>
<accession>K7GCP9</accession>
<dbReference type="Proteomes" id="UP000007267">
    <property type="component" value="Unassembled WGS sequence"/>
</dbReference>
<dbReference type="Gene3D" id="2.170.130.30">
    <property type="match status" value="1"/>
</dbReference>
<dbReference type="GO" id="GO:0005615">
    <property type="term" value="C:extracellular space"/>
    <property type="evidence" value="ECO:0007669"/>
    <property type="project" value="TreeGrafter"/>
</dbReference>
<dbReference type="PANTHER" id="PTHR10559">
    <property type="entry name" value="TRANSCOBALAMIN-1/GASTRIC INTRINSIC FACTOR"/>
    <property type="match status" value="1"/>
</dbReference>
<dbReference type="GeneTree" id="ENSGT00530000063370"/>
<dbReference type="EMBL" id="AGCU01001098">
    <property type="status" value="NOT_ANNOTATED_CDS"/>
    <property type="molecule type" value="Genomic_DNA"/>
</dbReference>
<feature type="domain" description="Transcobalamin-like C-terminal" evidence="2">
    <location>
        <begin position="68"/>
        <end position="144"/>
    </location>
</feature>
<dbReference type="Pfam" id="PF14478">
    <property type="entry name" value="DUF4430"/>
    <property type="match status" value="1"/>
</dbReference>
<keyword evidence="1" id="KW-0732">Signal</keyword>
<dbReference type="InterPro" id="IPR027954">
    <property type="entry name" value="Transcobalamin-like_C"/>
</dbReference>
<evidence type="ECO:0000313" key="3">
    <source>
        <dbReference type="Ensembl" id="ENSPSIP00000018060.1"/>
    </source>
</evidence>
<dbReference type="OMA" id="WGAYITS"/>
<sequence length="146" mass="16002">MTADRGRMKSLVITLAGLLLLFLASGGLCRGCGAPPPAIFSRIGVTYTVSDSVYKSFNDSIYVTLPQGSFFFNVMDIAQTLDSRKFSFTYTLSVWGAYITSMRGLQANDTQRTYWQLLSNRVPLKLGAGCYAVSSGESLEVSFSKY</sequence>
<dbReference type="KEGG" id="pss:102461429"/>